<dbReference type="InterPro" id="IPR025110">
    <property type="entry name" value="AMP-bd_C"/>
</dbReference>
<dbReference type="InterPro" id="IPR000873">
    <property type="entry name" value="AMP-dep_synth/lig_dom"/>
</dbReference>
<protein>
    <submittedName>
        <fullName evidence="3">Fatty acid--CoA ligase</fullName>
    </submittedName>
</protein>
<dbReference type="PROSITE" id="PS00455">
    <property type="entry name" value="AMP_BINDING"/>
    <property type="match status" value="1"/>
</dbReference>
<organism evidence="3 4">
    <name type="scientific">Mycobacterium haemophilum</name>
    <dbReference type="NCBI Taxonomy" id="29311"/>
    <lineage>
        <taxon>Bacteria</taxon>
        <taxon>Bacillati</taxon>
        <taxon>Actinomycetota</taxon>
        <taxon>Actinomycetes</taxon>
        <taxon>Mycobacteriales</taxon>
        <taxon>Mycobacteriaceae</taxon>
        <taxon>Mycobacterium</taxon>
    </lineage>
</organism>
<dbReference type="Gene3D" id="3.40.50.12780">
    <property type="entry name" value="N-terminal domain of ligase-like"/>
    <property type="match status" value="1"/>
</dbReference>
<dbReference type="Pfam" id="PF13193">
    <property type="entry name" value="AMP-binding_C"/>
    <property type="match status" value="1"/>
</dbReference>
<dbReference type="PATRIC" id="fig|29311.18.peg.4221"/>
<dbReference type="Proteomes" id="UP000036334">
    <property type="component" value="Unassembled WGS sequence"/>
</dbReference>
<dbReference type="Gene3D" id="3.30.300.30">
    <property type="match status" value="1"/>
</dbReference>
<dbReference type="EMBL" id="LDPR01000010">
    <property type="protein sequence ID" value="KLO36208.1"/>
    <property type="molecule type" value="Genomic_DNA"/>
</dbReference>
<dbReference type="SUPFAM" id="SSF56801">
    <property type="entry name" value="Acetyl-CoA synthetase-like"/>
    <property type="match status" value="1"/>
</dbReference>
<dbReference type="InterPro" id="IPR050237">
    <property type="entry name" value="ATP-dep_AMP-bd_enzyme"/>
</dbReference>
<comment type="caution">
    <text evidence="3">The sequence shown here is derived from an EMBL/GenBank/DDBJ whole genome shotgun (WGS) entry which is preliminary data.</text>
</comment>
<dbReference type="PANTHER" id="PTHR43767:SF1">
    <property type="entry name" value="NONRIBOSOMAL PEPTIDE SYNTHASE PES1 (EUROFUNG)-RELATED"/>
    <property type="match status" value="1"/>
</dbReference>
<dbReference type="PANTHER" id="PTHR43767">
    <property type="entry name" value="LONG-CHAIN-FATTY-ACID--COA LIGASE"/>
    <property type="match status" value="1"/>
</dbReference>
<evidence type="ECO:0000313" key="3">
    <source>
        <dbReference type="EMBL" id="KLO36208.1"/>
    </source>
</evidence>
<proteinExistence type="predicted"/>
<name>A0A0I9TNF5_9MYCO</name>
<dbReference type="InterPro" id="IPR045851">
    <property type="entry name" value="AMP-bd_C_sf"/>
</dbReference>
<feature type="domain" description="AMP-dependent synthetase/ligase" evidence="1">
    <location>
        <begin position="57"/>
        <end position="445"/>
    </location>
</feature>
<dbReference type="STRING" id="1202450.B586_03075"/>
<gene>
    <name evidence="3" type="ORF">ABH38_13080</name>
</gene>
<evidence type="ECO:0000259" key="2">
    <source>
        <dbReference type="Pfam" id="PF13193"/>
    </source>
</evidence>
<accession>A0A0I9TNF5</accession>
<keyword evidence="4" id="KW-1185">Reference proteome</keyword>
<sequence>MSSRCGADLRWPTCTVAEANAALTAPGQLYETEQRIIAGHLNTVWKNAPPTLLDVFTSASAFADRLFLVYEDQRVTYRQFARAANALADALTDDGVRVGDRVAVLMSNRPQWPVAFYGALLAGAIVVPLNAWWTAQELEYVLSDCDAQVVIADRERLARFEHSSGIGVRRVYVTQDSTELGHCDYADSAVVTLEAVIGDCSAWDALPDASSPDLRPDPDTNATIFYTSGTTGKPKGAIGTHRNAVTVAFASGFGLARAALRRGEPIPLPDPNAPAKCTLLSVPLFHVTGSLVLLNTTMLAGDRIVLTPRWDPLAALGLIERERCTSIGGVPTIAWQILHHRDRAQFDLSSIETVNYGGAPAAAALAHRITEIWPNAAPAQGWGMTETSGTFTTHGGQDYLAHPDSCGLALPTGAMIIVDDNGKSLGPNQVGELWVRGANVVAGYWNNPAATADAFTDGWLHTGDLARVSPEGYLTIVDRKKDMLIRGGENIYTAEIEAALYEHPAVVDAAVIGLAHPTLGEEPAAVIHLAPDADISDAELHAHLAQRLARYKLPVAIARHPETLPRNPNGKILKHALRQHFP</sequence>
<evidence type="ECO:0000259" key="1">
    <source>
        <dbReference type="Pfam" id="PF00501"/>
    </source>
</evidence>
<feature type="domain" description="AMP-binding enzyme C-terminal" evidence="2">
    <location>
        <begin position="495"/>
        <end position="571"/>
    </location>
</feature>
<dbReference type="InterPro" id="IPR042099">
    <property type="entry name" value="ANL_N_sf"/>
</dbReference>
<reference evidence="3 4" key="1">
    <citation type="submission" date="2015-05" db="EMBL/GenBank/DDBJ databases">
        <title>Genome sequence of Mycobacterium haemophilum.</title>
        <authorList>
            <person name="Greninger A.L."/>
            <person name="Cunningham G."/>
            <person name="Miller S."/>
        </authorList>
    </citation>
    <scope>NUCLEOTIDE SEQUENCE [LARGE SCALE GENOMIC DNA]</scope>
    <source>
        <strain evidence="4">UC1</strain>
    </source>
</reference>
<dbReference type="AlphaFoldDB" id="A0A0I9TNF5"/>
<dbReference type="InterPro" id="IPR020845">
    <property type="entry name" value="AMP-binding_CS"/>
</dbReference>
<keyword evidence="3" id="KW-0436">Ligase</keyword>
<dbReference type="GO" id="GO:0016878">
    <property type="term" value="F:acid-thiol ligase activity"/>
    <property type="evidence" value="ECO:0007669"/>
    <property type="project" value="UniProtKB-ARBA"/>
</dbReference>
<dbReference type="OrthoDB" id="9803968at2"/>
<dbReference type="Pfam" id="PF00501">
    <property type="entry name" value="AMP-binding"/>
    <property type="match status" value="1"/>
</dbReference>
<evidence type="ECO:0000313" key="4">
    <source>
        <dbReference type="Proteomes" id="UP000036334"/>
    </source>
</evidence>